<dbReference type="EMBL" id="MZ501266">
    <property type="protein sequence ID" value="QZA70433.1"/>
    <property type="molecule type" value="Genomic_DNA"/>
</dbReference>
<reference evidence="1" key="1">
    <citation type="submission" date="2021-07" db="EMBL/GenBank/DDBJ databases">
        <authorList>
            <person name="Roth S.J."/>
            <person name="Krukonis G.P."/>
            <person name="Delesalle V.A."/>
        </authorList>
    </citation>
    <scope>NUCLEOTIDE SEQUENCE</scope>
</reference>
<proteinExistence type="predicted"/>
<evidence type="ECO:0000313" key="1">
    <source>
        <dbReference type="EMBL" id="QZA70433.1"/>
    </source>
</evidence>
<gene>
    <name evidence="1" type="primary">19</name>
    <name evidence="1" type="ORF">AH03_19</name>
</gene>
<sequence length="62" mass="7016">MISQPTIAEACQIAERMHENQYSLESIADRLNEAFPFHMFISDCSSVRLLPSNKIIFSLALS</sequence>
<keyword evidence="2" id="KW-1185">Reference proteome</keyword>
<dbReference type="Proteomes" id="UP000828678">
    <property type="component" value="Segment"/>
</dbReference>
<organism evidence="1 2">
    <name type="scientific">Erwinia phage AH03</name>
    <dbReference type="NCBI Taxonomy" id="2869568"/>
    <lineage>
        <taxon>Viruses</taxon>
        <taxon>Duplodnaviria</taxon>
        <taxon>Heunggongvirae</taxon>
        <taxon>Uroviricota</taxon>
        <taxon>Caudoviricetes</taxon>
        <taxon>Ahotrevirus</taxon>
        <taxon>Ahotrevirus AH03</taxon>
    </lineage>
</organism>
<protein>
    <submittedName>
        <fullName evidence="1">Uncharacterized protein</fullName>
    </submittedName>
</protein>
<name>A0AAE7X0J0_9CAUD</name>
<accession>A0AAE7X0J0</accession>
<evidence type="ECO:0000313" key="2">
    <source>
        <dbReference type="Proteomes" id="UP000828678"/>
    </source>
</evidence>